<comment type="caution">
    <text evidence="2">The sequence shown here is derived from an EMBL/GenBank/DDBJ whole genome shotgun (WGS) entry which is preliminary data.</text>
</comment>
<name>A0A6S7JBJ7_PARCT</name>
<keyword evidence="3" id="KW-1185">Reference proteome</keyword>
<evidence type="ECO:0000259" key="1">
    <source>
        <dbReference type="Pfam" id="PF20478"/>
    </source>
</evidence>
<dbReference type="Pfam" id="PF20478">
    <property type="entry name" value="P2RX7_C"/>
    <property type="match status" value="1"/>
</dbReference>
<evidence type="ECO:0000313" key="3">
    <source>
        <dbReference type="Proteomes" id="UP001152795"/>
    </source>
</evidence>
<dbReference type="Proteomes" id="UP001152795">
    <property type="component" value="Unassembled WGS sequence"/>
</dbReference>
<dbReference type="OrthoDB" id="5960301at2759"/>
<reference evidence="2" key="1">
    <citation type="submission" date="2020-04" db="EMBL/GenBank/DDBJ databases">
        <authorList>
            <person name="Alioto T."/>
            <person name="Alioto T."/>
            <person name="Gomez Garrido J."/>
        </authorList>
    </citation>
    <scope>NUCLEOTIDE SEQUENCE</scope>
    <source>
        <strain evidence="2">A484AB</strain>
    </source>
</reference>
<sequence length="296" mass="33282">MSESESDPDLTLERYDLEDDLNMYGSPVCISPREELTGVEAAAVEPLNEPTLAADDDRTQRCSCKNTCSKRSGRKKRGCPCRDEGVKCTERCSCGTKTANCKNKTQEQGTFASASAGKNAFERHEIAVNEAKEQITEFITTLTVDQKDKVLLELLTNGKGSLDYAKNIVEFGGIPPEIPDIRPPWCKCGVCRPMPTDEENKCCGKIRCLTSYVTFRNTCTDREVLVMAIRSRCDIRAEEPDYSTNRYRKAAYRQYILWRYKKLGKGNRKVCPSCVVLAIRLIYPANDGVYMGFKRA</sequence>
<organism evidence="2 3">
    <name type="scientific">Paramuricea clavata</name>
    <name type="common">Red gorgonian</name>
    <name type="synonym">Violescent sea-whip</name>
    <dbReference type="NCBI Taxonomy" id="317549"/>
    <lineage>
        <taxon>Eukaryota</taxon>
        <taxon>Metazoa</taxon>
        <taxon>Cnidaria</taxon>
        <taxon>Anthozoa</taxon>
        <taxon>Octocorallia</taxon>
        <taxon>Malacalcyonacea</taxon>
        <taxon>Plexauridae</taxon>
        <taxon>Paramuricea</taxon>
    </lineage>
</organism>
<dbReference type="EMBL" id="CACRXK020014903">
    <property type="protein sequence ID" value="CAB4027611.1"/>
    <property type="molecule type" value="Genomic_DNA"/>
</dbReference>
<dbReference type="PANTHER" id="PTHR36981">
    <property type="entry name" value="ZGC:195170"/>
    <property type="match status" value="1"/>
</dbReference>
<dbReference type="InterPro" id="IPR046815">
    <property type="entry name" value="P2RX7_C"/>
</dbReference>
<dbReference type="AlphaFoldDB" id="A0A6S7JBJ7"/>
<protein>
    <recommendedName>
        <fullName evidence="1">P2X purinoreceptor 7 intracellular domain-containing protein</fullName>
    </recommendedName>
</protein>
<feature type="domain" description="P2X purinoreceptor 7 intracellular" evidence="1">
    <location>
        <begin position="177"/>
        <end position="294"/>
    </location>
</feature>
<gene>
    <name evidence="2" type="ORF">PACLA_8A072424</name>
</gene>
<accession>A0A6S7JBJ7</accession>
<proteinExistence type="predicted"/>
<evidence type="ECO:0000313" key="2">
    <source>
        <dbReference type="EMBL" id="CAB4027611.1"/>
    </source>
</evidence>
<dbReference type="PANTHER" id="PTHR36981:SF3">
    <property type="entry name" value="UBIQUITIN-LIKE PROTEASE FAMILY PROFILE DOMAIN-CONTAINING PROTEIN"/>
    <property type="match status" value="1"/>
</dbReference>